<dbReference type="EMBL" id="BGZK01000034">
    <property type="protein sequence ID" value="GBP09265.1"/>
    <property type="molecule type" value="Genomic_DNA"/>
</dbReference>
<evidence type="ECO:0000313" key="1">
    <source>
        <dbReference type="EMBL" id="GBP09265.1"/>
    </source>
</evidence>
<gene>
    <name evidence="1" type="ORF">EVAR_4113_1</name>
</gene>
<comment type="caution">
    <text evidence="1">The sequence shown here is derived from an EMBL/GenBank/DDBJ whole genome shotgun (WGS) entry which is preliminary data.</text>
</comment>
<name>A0A4C1T506_EUMVA</name>
<evidence type="ECO:0000313" key="2">
    <source>
        <dbReference type="Proteomes" id="UP000299102"/>
    </source>
</evidence>
<reference evidence="1 2" key="1">
    <citation type="journal article" date="2019" name="Commun. Biol.">
        <title>The bagworm genome reveals a unique fibroin gene that provides high tensile strength.</title>
        <authorList>
            <person name="Kono N."/>
            <person name="Nakamura H."/>
            <person name="Ohtoshi R."/>
            <person name="Tomita M."/>
            <person name="Numata K."/>
            <person name="Arakawa K."/>
        </authorList>
    </citation>
    <scope>NUCLEOTIDE SEQUENCE [LARGE SCALE GENOMIC DNA]</scope>
</reference>
<protein>
    <submittedName>
        <fullName evidence="1">Uncharacterized protein</fullName>
    </submittedName>
</protein>
<sequence length="122" mass="13138">MDGPFFFSSQPAGSVIKEGVISKTERALKAIPVTKEATGVRSARAGQTRVSEKCLFGQARAPRAGRMCSEPSRLLRLFSCDVVIFAKCQSVEISARTSFCRVRDRPLGSCDVMHGSEALGLA</sequence>
<dbReference type="Proteomes" id="UP000299102">
    <property type="component" value="Unassembled WGS sequence"/>
</dbReference>
<accession>A0A4C1T506</accession>
<dbReference type="AlphaFoldDB" id="A0A4C1T506"/>
<organism evidence="1 2">
    <name type="scientific">Eumeta variegata</name>
    <name type="common">Bagworm moth</name>
    <name type="synonym">Eumeta japonica</name>
    <dbReference type="NCBI Taxonomy" id="151549"/>
    <lineage>
        <taxon>Eukaryota</taxon>
        <taxon>Metazoa</taxon>
        <taxon>Ecdysozoa</taxon>
        <taxon>Arthropoda</taxon>
        <taxon>Hexapoda</taxon>
        <taxon>Insecta</taxon>
        <taxon>Pterygota</taxon>
        <taxon>Neoptera</taxon>
        <taxon>Endopterygota</taxon>
        <taxon>Lepidoptera</taxon>
        <taxon>Glossata</taxon>
        <taxon>Ditrysia</taxon>
        <taxon>Tineoidea</taxon>
        <taxon>Psychidae</taxon>
        <taxon>Oiketicinae</taxon>
        <taxon>Eumeta</taxon>
    </lineage>
</organism>
<proteinExistence type="predicted"/>
<keyword evidence="2" id="KW-1185">Reference proteome</keyword>